<accession>A0AAE3J2R0</accession>
<dbReference type="AlphaFoldDB" id="A0AAE3J2R0"/>
<dbReference type="Proteomes" id="UP001208041">
    <property type="component" value="Unassembled WGS sequence"/>
</dbReference>
<reference evidence="2" key="1">
    <citation type="submission" date="2022-10" db="EMBL/GenBank/DDBJ databases">
        <authorList>
            <person name="Yue Y."/>
        </authorList>
    </citation>
    <scope>NUCLEOTIDE SEQUENCE</scope>
    <source>
        <strain evidence="2">Z654</strain>
    </source>
</reference>
<dbReference type="RefSeq" id="WP_263954735.1">
    <property type="nucleotide sequence ID" value="NZ_JAOYFC010000004.1"/>
</dbReference>
<evidence type="ECO:0000313" key="2">
    <source>
        <dbReference type="EMBL" id="MCV6825785.1"/>
    </source>
</evidence>
<proteinExistence type="predicted"/>
<protein>
    <submittedName>
        <fullName evidence="2">Uncharacterized protein</fullName>
    </submittedName>
</protein>
<feature type="chain" id="PRO_5042206583" evidence="1">
    <location>
        <begin position="25"/>
        <end position="143"/>
    </location>
</feature>
<sequence length="143" mass="16277">MTARIVLRLAFIASMALFSSKAWSNELRDAPFWANLQSLNALVPEHLADKGLGVIFVDVPTPRFSWFLWPKERKRHAILWFKVSHETHLYGGLFLTVLDAEGSPFFFPVDPVISLPCIDIDEVVRSVDVLDPIDSFIRSFCTQ</sequence>
<name>A0AAE3J2R0_9RHOB</name>
<evidence type="ECO:0000313" key="3">
    <source>
        <dbReference type="Proteomes" id="UP001208041"/>
    </source>
</evidence>
<organism evidence="2 3">
    <name type="scientific">Halocynthiibacter halioticoli</name>
    <dbReference type="NCBI Taxonomy" id="2986804"/>
    <lineage>
        <taxon>Bacteria</taxon>
        <taxon>Pseudomonadati</taxon>
        <taxon>Pseudomonadota</taxon>
        <taxon>Alphaproteobacteria</taxon>
        <taxon>Rhodobacterales</taxon>
        <taxon>Paracoccaceae</taxon>
        <taxon>Halocynthiibacter</taxon>
    </lineage>
</organism>
<evidence type="ECO:0000256" key="1">
    <source>
        <dbReference type="SAM" id="SignalP"/>
    </source>
</evidence>
<comment type="caution">
    <text evidence="2">The sequence shown here is derived from an EMBL/GenBank/DDBJ whole genome shotgun (WGS) entry which is preliminary data.</text>
</comment>
<gene>
    <name evidence="2" type="ORF">OH136_14585</name>
</gene>
<keyword evidence="3" id="KW-1185">Reference proteome</keyword>
<keyword evidence="1" id="KW-0732">Signal</keyword>
<dbReference type="EMBL" id="JAOYFC010000004">
    <property type="protein sequence ID" value="MCV6825785.1"/>
    <property type="molecule type" value="Genomic_DNA"/>
</dbReference>
<feature type="signal peptide" evidence="1">
    <location>
        <begin position="1"/>
        <end position="24"/>
    </location>
</feature>